<dbReference type="AlphaFoldDB" id="A0A6V7NWR5"/>
<dbReference type="EMBL" id="LR862142">
    <property type="protein sequence ID" value="CAD1823013.1"/>
    <property type="molecule type" value="Genomic_DNA"/>
</dbReference>
<sequence length="141" mass="16675">MKLNFALQNYVLILNKLHQKQQRARENIQSTLLLCFVGDLLKPISHILHDLFYVQKHPLQRPFSSKKGKFHIYLHQPRTRRSRTPSHRRTPAPEPSLPPRPDGLIDGREDDHRHDRKPHDDHAEDHVAAIWRLENHDHLIA</sequence>
<accession>A0A6V7NWR5</accession>
<evidence type="ECO:0000313" key="2">
    <source>
        <dbReference type="EMBL" id="CAD1823013.1"/>
    </source>
</evidence>
<proteinExistence type="predicted"/>
<feature type="compositionally biased region" description="Pro residues" evidence="1">
    <location>
        <begin position="92"/>
        <end position="101"/>
    </location>
</feature>
<feature type="region of interest" description="Disordered" evidence="1">
    <location>
        <begin position="65"/>
        <end position="122"/>
    </location>
</feature>
<name>A0A6V7NWR5_ANACO</name>
<evidence type="ECO:0000256" key="1">
    <source>
        <dbReference type="SAM" id="MobiDB-lite"/>
    </source>
</evidence>
<gene>
    <name evidence="2" type="ORF">CB5_LOCUS6224</name>
</gene>
<reference evidence="2" key="1">
    <citation type="submission" date="2020-07" db="EMBL/GenBank/DDBJ databases">
        <authorList>
            <person name="Lin J."/>
        </authorList>
    </citation>
    <scope>NUCLEOTIDE SEQUENCE</scope>
</reference>
<feature type="compositionally biased region" description="Basic and acidic residues" evidence="1">
    <location>
        <begin position="103"/>
        <end position="122"/>
    </location>
</feature>
<organism evidence="2">
    <name type="scientific">Ananas comosus var. bracteatus</name>
    <name type="common">red pineapple</name>
    <dbReference type="NCBI Taxonomy" id="296719"/>
    <lineage>
        <taxon>Eukaryota</taxon>
        <taxon>Viridiplantae</taxon>
        <taxon>Streptophyta</taxon>
        <taxon>Embryophyta</taxon>
        <taxon>Tracheophyta</taxon>
        <taxon>Spermatophyta</taxon>
        <taxon>Magnoliopsida</taxon>
        <taxon>Liliopsida</taxon>
        <taxon>Poales</taxon>
        <taxon>Bromeliaceae</taxon>
        <taxon>Bromelioideae</taxon>
        <taxon>Ananas</taxon>
    </lineage>
</organism>
<protein>
    <submittedName>
        <fullName evidence="2">Uncharacterized protein</fullName>
    </submittedName>
</protein>
<feature type="compositionally biased region" description="Basic residues" evidence="1">
    <location>
        <begin position="65"/>
        <end position="90"/>
    </location>
</feature>